<feature type="region of interest" description="Disordered" evidence="1">
    <location>
        <begin position="219"/>
        <end position="241"/>
    </location>
</feature>
<keyword evidence="3" id="KW-1185">Reference proteome</keyword>
<proteinExistence type="predicted"/>
<feature type="compositionally biased region" description="Polar residues" evidence="1">
    <location>
        <begin position="32"/>
        <end position="44"/>
    </location>
</feature>
<dbReference type="Proteomes" id="UP000800038">
    <property type="component" value="Unassembled WGS sequence"/>
</dbReference>
<evidence type="ECO:0000256" key="1">
    <source>
        <dbReference type="SAM" id="MobiDB-lite"/>
    </source>
</evidence>
<accession>A0A6A5T715</accession>
<dbReference type="AlphaFoldDB" id="A0A6A5T715"/>
<name>A0A6A5T715_9PLEO</name>
<organism evidence="2 3">
    <name type="scientific">Clathrospora elynae</name>
    <dbReference type="NCBI Taxonomy" id="706981"/>
    <lineage>
        <taxon>Eukaryota</taxon>
        <taxon>Fungi</taxon>
        <taxon>Dikarya</taxon>
        <taxon>Ascomycota</taxon>
        <taxon>Pezizomycotina</taxon>
        <taxon>Dothideomycetes</taxon>
        <taxon>Pleosporomycetidae</taxon>
        <taxon>Pleosporales</taxon>
        <taxon>Diademaceae</taxon>
        <taxon>Clathrospora</taxon>
    </lineage>
</organism>
<gene>
    <name evidence="2" type="ORF">EJ02DRAFT_214296</name>
</gene>
<dbReference type="OrthoDB" id="5362512at2759"/>
<evidence type="ECO:0000313" key="3">
    <source>
        <dbReference type="Proteomes" id="UP000800038"/>
    </source>
</evidence>
<dbReference type="EMBL" id="ML976002">
    <property type="protein sequence ID" value="KAF1946556.1"/>
    <property type="molecule type" value="Genomic_DNA"/>
</dbReference>
<dbReference type="PANTHER" id="PTHR33112:SF9">
    <property type="entry name" value="HETEROKARYON INCOMPATIBILITY DOMAIN-CONTAINING PROTEIN"/>
    <property type="match status" value="1"/>
</dbReference>
<sequence>MECLEDVACSCSIAHGPFNPRSVADKPRFKNSPATKTQMYSSSRNPASTWRDIVREYSARELIYQGNKLPALAGLAISFKERFSVGHYVAGMWINTLQEDMAWTYNGDEATEGRPRRGSSWSWALAADGRVDWPDLSYLGNYHTFHGLVSCDTVASEEHTGSLSLSGTLLPVSLQIYAERYEYEQRFPLARQCNVKEHRRRHSEPQILSIFRLESPFRPISGSRSTNRRKRAREAESQRDTTMYGNFTADYRFWSSEEEI</sequence>
<reference evidence="2" key="1">
    <citation type="journal article" date="2020" name="Stud. Mycol.">
        <title>101 Dothideomycetes genomes: a test case for predicting lifestyles and emergence of pathogens.</title>
        <authorList>
            <person name="Haridas S."/>
            <person name="Albert R."/>
            <person name="Binder M."/>
            <person name="Bloem J."/>
            <person name="Labutti K."/>
            <person name="Salamov A."/>
            <person name="Andreopoulos B."/>
            <person name="Baker S."/>
            <person name="Barry K."/>
            <person name="Bills G."/>
            <person name="Bluhm B."/>
            <person name="Cannon C."/>
            <person name="Castanera R."/>
            <person name="Culley D."/>
            <person name="Daum C."/>
            <person name="Ezra D."/>
            <person name="Gonzalez J."/>
            <person name="Henrissat B."/>
            <person name="Kuo A."/>
            <person name="Liang C."/>
            <person name="Lipzen A."/>
            <person name="Lutzoni F."/>
            <person name="Magnuson J."/>
            <person name="Mondo S."/>
            <person name="Nolan M."/>
            <person name="Ohm R."/>
            <person name="Pangilinan J."/>
            <person name="Park H.-J."/>
            <person name="Ramirez L."/>
            <person name="Alfaro M."/>
            <person name="Sun H."/>
            <person name="Tritt A."/>
            <person name="Yoshinaga Y."/>
            <person name="Zwiers L.-H."/>
            <person name="Turgeon B."/>
            <person name="Goodwin S."/>
            <person name="Spatafora J."/>
            <person name="Crous P."/>
            <person name="Grigoriev I."/>
        </authorList>
    </citation>
    <scope>NUCLEOTIDE SEQUENCE</scope>
    <source>
        <strain evidence="2">CBS 161.51</strain>
    </source>
</reference>
<evidence type="ECO:0000313" key="2">
    <source>
        <dbReference type="EMBL" id="KAF1946556.1"/>
    </source>
</evidence>
<dbReference type="PANTHER" id="PTHR33112">
    <property type="entry name" value="DOMAIN PROTEIN, PUTATIVE-RELATED"/>
    <property type="match status" value="1"/>
</dbReference>
<feature type="region of interest" description="Disordered" evidence="1">
    <location>
        <begin position="22"/>
        <end position="44"/>
    </location>
</feature>
<protein>
    <submittedName>
        <fullName evidence="2">Uncharacterized protein</fullName>
    </submittedName>
</protein>